<dbReference type="EMBL" id="CP128986">
    <property type="protein sequence ID" value="WOC13440.1"/>
    <property type="molecule type" value="Genomic_DNA"/>
</dbReference>
<evidence type="ECO:0000313" key="4">
    <source>
        <dbReference type="EMBL" id="WOC13440.1"/>
    </source>
</evidence>
<reference evidence="4" key="1">
    <citation type="submission" date="2023-06" db="EMBL/GenBank/DDBJ databases">
        <title>Gordonia sp. nov. and Pseudochrobactrum sp. nov., two species isolated from the burying beetle Nicrophorus vespilloides.</title>
        <authorList>
            <person name="Poehlein A."/>
            <person name="Guzman J."/>
            <person name="Daniel R."/>
            <person name="Vilcinskas A."/>
        </authorList>
    </citation>
    <scope>NUCLEOTIDE SEQUENCE</scope>
    <source>
        <strain evidence="4">MP11Mi</strain>
    </source>
</reference>
<organism evidence="4">
    <name type="scientific">Gordonia sp. MP11Mi</name>
    <dbReference type="NCBI Taxonomy" id="3022769"/>
    <lineage>
        <taxon>Bacteria</taxon>
        <taxon>Bacillati</taxon>
        <taxon>Actinomycetota</taxon>
        <taxon>Actinomycetes</taxon>
        <taxon>Mycobacteriales</taxon>
        <taxon>Gordoniaceae</taxon>
        <taxon>Gordonia</taxon>
    </lineage>
</organism>
<name>A0AA97CVT7_9ACTN</name>
<protein>
    <recommendedName>
        <fullName evidence="1">peptidyl-tRNA hydrolase</fullName>
        <ecNumber evidence="1">3.1.1.29</ecNumber>
    </recommendedName>
</protein>
<evidence type="ECO:0000256" key="3">
    <source>
        <dbReference type="ARBA" id="ARBA00048707"/>
    </source>
</evidence>
<proteinExistence type="predicted"/>
<dbReference type="Pfam" id="PF01981">
    <property type="entry name" value="PTH2"/>
    <property type="match status" value="1"/>
</dbReference>
<dbReference type="Gene3D" id="3.40.1490.10">
    <property type="entry name" value="Bit1"/>
    <property type="match status" value="1"/>
</dbReference>
<keyword evidence="2" id="KW-0378">Hydrolase</keyword>
<dbReference type="EC" id="3.1.1.29" evidence="1"/>
<comment type="catalytic activity">
    <reaction evidence="3">
        <text>an N-acyl-L-alpha-aminoacyl-tRNA + H2O = an N-acyl-L-amino acid + a tRNA + H(+)</text>
        <dbReference type="Rhea" id="RHEA:54448"/>
        <dbReference type="Rhea" id="RHEA-COMP:10123"/>
        <dbReference type="Rhea" id="RHEA-COMP:13883"/>
        <dbReference type="ChEBI" id="CHEBI:15377"/>
        <dbReference type="ChEBI" id="CHEBI:15378"/>
        <dbReference type="ChEBI" id="CHEBI:59874"/>
        <dbReference type="ChEBI" id="CHEBI:78442"/>
        <dbReference type="ChEBI" id="CHEBI:138191"/>
        <dbReference type="EC" id="3.1.1.29"/>
    </reaction>
</comment>
<sequence length="253" mass="26570">MFADSYGRLVGYVGGGDDPADPADVLAMQVVLRIEKTDPPNKHGLLVAAARAAVLVCLDARGEHGGPWAPSLDEWSGARIRKIARRARGKQWRDVQTLWGVTAEHDGCRARAFVPGRVGDVDQRIRKLQIGGTDVDGELAGGELSGGDRADDVDGLCLWLNPGLEMSVGKSAAQVGHASMLGVELFALDQAQAWYDAGCPLDVRRSDAARWASLSDAAAAGTAAAVRDAGFTEVAPGSMTVIAERMSVQPLAG</sequence>
<dbReference type="InterPro" id="IPR023476">
    <property type="entry name" value="Pep_tRNA_hydro_II_dom_sf"/>
</dbReference>
<dbReference type="SUPFAM" id="SSF102462">
    <property type="entry name" value="Peptidyl-tRNA hydrolase II"/>
    <property type="match status" value="1"/>
</dbReference>
<dbReference type="RefSeq" id="WP_420039261.1">
    <property type="nucleotide sequence ID" value="NZ_CP128986.1"/>
</dbReference>
<dbReference type="GO" id="GO:0004045">
    <property type="term" value="F:peptidyl-tRNA hydrolase activity"/>
    <property type="evidence" value="ECO:0007669"/>
    <property type="project" value="UniProtKB-EC"/>
</dbReference>
<dbReference type="InterPro" id="IPR002833">
    <property type="entry name" value="PTH2"/>
</dbReference>
<evidence type="ECO:0000256" key="1">
    <source>
        <dbReference type="ARBA" id="ARBA00013260"/>
    </source>
</evidence>
<accession>A0AA97CVT7</accession>
<dbReference type="AlphaFoldDB" id="A0AA97CVT7"/>
<evidence type="ECO:0000256" key="2">
    <source>
        <dbReference type="ARBA" id="ARBA00022801"/>
    </source>
</evidence>
<gene>
    <name evidence="4" type="ORF">MP11Mi_25410</name>
</gene>